<dbReference type="Proteomes" id="UP000652354">
    <property type="component" value="Unassembled WGS sequence"/>
</dbReference>
<evidence type="ECO:0000313" key="3">
    <source>
        <dbReference type="Proteomes" id="UP000652354"/>
    </source>
</evidence>
<dbReference type="EMBL" id="BONR01000001">
    <property type="protein sequence ID" value="GIG53758.1"/>
    <property type="molecule type" value="Genomic_DNA"/>
</dbReference>
<comment type="caution">
    <text evidence="2">The sequence shown here is derived from an EMBL/GenBank/DDBJ whole genome shotgun (WGS) entry which is preliminary data.</text>
</comment>
<protein>
    <submittedName>
        <fullName evidence="2">Uncharacterized protein</fullName>
    </submittedName>
</protein>
<feature type="chain" id="PRO_5037208787" evidence="1">
    <location>
        <begin position="26"/>
        <end position="82"/>
    </location>
</feature>
<dbReference type="AlphaFoldDB" id="A0A919UKJ1"/>
<keyword evidence="1" id="KW-0732">Signal</keyword>
<sequence length="82" mass="8589">MPEMLPVSTAAAAPAVAVIAPAVHAAMVAVAMLDFQARESTIVTIPPTEYTTMTQTYGIAVDENIREPDGAVQSAKRTVFQG</sequence>
<gene>
    <name evidence="2" type="ORF">Dac01nite_05100</name>
</gene>
<proteinExistence type="predicted"/>
<evidence type="ECO:0000256" key="1">
    <source>
        <dbReference type="SAM" id="SignalP"/>
    </source>
</evidence>
<keyword evidence="3" id="KW-1185">Reference proteome</keyword>
<name>A0A919UKJ1_9MICO</name>
<organism evidence="2 3">
    <name type="scientific">Demequina activiva</name>
    <dbReference type="NCBI Taxonomy" id="1582364"/>
    <lineage>
        <taxon>Bacteria</taxon>
        <taxon>Bacillati</taxon>
        <taxon>Actinomycetota</taxon>
        <taxon>Actinomycetes</taxon>
        <taxon>Micrococcales</taxon>
        <taxon>Demequinaceae</taxon>
        <taxon>Demequina</taxon>
    </lineage>
</organism>
<reference evidence="2" key="1">
    <citation type="submission" date="2021-01" db="EMBL/GenBank/DDBJ databases">
        <title>Whole genome shotgun sequence of Demequina activiva NBRC 110675.</title>
        <authorList>
            <person name="Komaki H."/>
            <person name="Tamura T."/>
        </authorList>
    </citation>
    <scope>NUCLEOTIDE SEQUENCE</scope>
    <source>
        <strain evidence="2">NBRC 110675</strain>
    </source>
</reference>
<accession>A0A919UKJ1</accession>
<feature type="signal peptide" evidence="1">
    <location>
        <begin position="1"/>
        <end position="25"/>
    </location>
</feature>
<evidence type="ECO:0000313" key="2">
    <source>
        <dbReference type="EMBL" id="GIG53758.1"/>
    </source>
</evidence>